<evidence type="ECO:0000256" key="6">
    <source>
        <dbReference type="ARBA" id="ARBA00022833"/>
    </source>
</evidence>
<dbReference type="PANTHER" id="PTHR46599:SF1">
    <property type="entry name" value="POGO TRANSPOSABLE ELEMENT WITH ZNF DOMAIN"/>
    <property type="match status" value="1"/>
</dbReference>
<accession>A0A9W8C397</accession>
<dbReference type="EMBL" id="JAFHDT010000008">
    <property type="protein sequence ID" value="KAI7806323.1"/>
    <property type="molecule type" value="Genomic_DNA"/>
</dbReference>
<feature type="compositionally biased region" description="Polar residues" evidence="12">
    <location>
        <begin position="650"/>
        <end position="665"/>
    </location>
</feature>
<keyword evidence="5 11" id="KW-0863">Zinc-finger</keyword>
<feature type="domain" description="HTH CENPB-type" evidence="14">
    <location>
        <begin position="1487"/>
        <end position="1559"/>
    </location>
</feature>
<gene>
    <name evidence="15" type="ORF">IRJ41_004038</name>
</gene>
<keyword evidence="10" id="KW-0539">Nucleus</keyword>
<feature type="domain" description="C2H2-type" evidence="13">
    <location>
        <begin position="465"/>
        <end position="493"/>
    </location>
</feature>
<feature type="compositionally biased region" description="Basic and acidic residues" evidence="12">
    <location>
        <begin position="2103"/>
        <end position="2114"/>
    </location>
</feature>
<dbReference type="Pfam" id="PF25429">
    <property type="entry name" value="zf-POGZ"/>
    <property type="match status" value="1"/>
</dbReference>
<sequence length="2148" mass="242382">MRRGQYAENMDADLFMECEEEELEPWQQQPSMEEPVGNAESNTFTSETNTAEPKTMVIQSLPPVVNAVSTVPLLTKPLTPQVVSADIPKPVQGQQVILTPSGGGLSTVALSQVLLPGTSPITNAANSQPFYFTTQGLPVQNIHTLQPGQSPMGLVLNVQQGQTVRPITLVQAPGTQIFKPAVGSTQIITQPAQIRGAAPIASVAQTPTSFSTVQIPATLTIRTTTGVTLPTVNSLSTMSSTTAQPSAQRTTTKILTIKPGTSPLELQNLMSLVKSVNLPGGAQAQTFVVMNHQKTNGPPVVSSAVPSTPPTVVQTIPVTNTVQSSYHSCPRCGAQFKMIEALRSHMCFCCPDAGTAAKGRTTPASNTLATQTLPKTLVVVPKVNTESSSIKGEETQSRLVMLVDDFYYGTFEGNRVYVPMDNLKEPLPFRCLTCNKKLKNNIRLMTHMRYHVELDQQNGEMGTHTSCQHCFRHFPTPFRLQCHLESVHTAVESSTTCKICEWSFESEPVFLQHMKNTHKPGEMPYVCQVCEYRSSFYPDVLKHFHTWHEDTRHLLCQYCLKVFKHSSSYQKHYVCHQKSTVYHCNKCRLQFLFTKDKVEHKVNHHKTFRKPRELEGLQPGTKVTIRAYVGQKKTSQSSSKTPVTLMNSIASSQPVNSGDQQSQKQGPGRKQVSRMFGYIVNFQEQRALLGRHKCVECTFEVPDFANHYPTYVHCSLCFYSTCCSRAYANHMINNHVAGRMAKASKRGPPSGLKLSCAECAYSTSVGNLMAKHMAKFRGHSSCIFTRRECLETDIEFCQVEEEEVEGPQGDEASDVGTQPDWLSMEHWSVPRDEGTVPQFMESCGPQLLMSKTSDALDYFTLLFPDNLFEQIVYETNAYASYCCAFGKGDPTWYPVVTEEIKGFFGLCILMGLESLPDPEMYWSSDQCQGSFASKTREVFQWTMSITRFKQIRAHIRMSSMIVENNEQSVDKLLFFQPMLNVLQTSMKDAYIPNKCLTIDQAFLPSHEKGIAREKSKNSQPRIWLLCDSKSGFCHKLLVLTQQEKHKDMGRSVVPHLIEDLQGKHHHFFLSSSLASVPLMRELYEVGIYCSTSVLPNSSILPVEFWDLPPLENPGDFQQYKYSPLLATRWKDSKQLVCLSTNAEAGQPDTVWRRSTVKMGDLTSIERPLAFKLLQDNMRGVDICNQLLTCNQLGGLSLDTNWRRLFWFLVNLSVINSFIILRETRKDRPPAWCPGGHFSQAIYRKRLGYQLAKIAERYVRRNQIFESTVLQDFSQTSIKQESSETQEGVRHRLAKISRKTKRCKVCNLLNQRHESVYGCTVCLVNLCKRSCCFWDFHGFSPNFQGNPRVGFVAPKREGMPYALDRRTKRFKAKREVHPSEDSKNSPCGADSEDQNVDQEMAPLEDTDMDTDTAESDVEPQEILNRQKGAIEVANSTLSHPAKDRDEPLSIHQRRILLLALCGGIQKASNEMSTKPNLIQSWLRDKEKQLDEVSCSRRGEAFDRLVEWVLAQREQQFPISEAKLFEKTSEMQSQTNESDSFRISYEWAVSFMLQNKLGLDVPISEHRELPHAMEENCQRFTEFVHGQIKTNNIQQCMIGAMDQLSIFVDFNLLNENTSISNEKAFQLTGSGKPFVKIYLTVLADGTVMPAMVFTTKAGSKLSERLPDSVLLMAKEEALSGTEEIEVWAARVWKQHPDWQSEKEAMLVMDSHHTRVSEDFISTVRSAKTLPAIVPVGCTGRHQPLEMCVRPVLQRLLLARWAQRSASDGTSEVQPEDVVQLLVTWLGEAMSCFSRKPEFIQHSFCLARLIPDHSQEEHTNLPGNPLELINLLLDAVSGPEVVEIDSADEEEPMETCTVSKTNLVEEPIDLTEEPEIVENEDDQTDDEDKTPTERNKIESQTQERTEDCLEIASESTDISQSSPKSDAGSNNSEQDNFSESCQDLKEPHQDPIEHRQDPTEHHQDPNEPRQDPNEPRQDPNEPRQDPTEPRQDPTEPRQDPTEPRQDPTEPRQDPSEHRKDPSEHRKDPSEPRQDPNEPRQDPIGPRQDPNEPRQDPMEPRQDPMEPRQDPTEPCQDPTEPCQDPTEPCQDPTEPCLDPTEPCLDPTEPRQDSNEPRQDPIGPRQDPIGPRQDPNEPRQDPDADQTDSASNR</sequence>
<evidence type="ECO:0000256" key="8">
    <source>
        <dbReference type="ARBA" id="ARBA00023125"/>
    </source>
</evidence>
<evidence type="ECO:0000259" key="14">
    <source>
        <dbReference type="PROSITE" id="PS51253"/>
    </source>
</evidence>
<dbReference type="GO" id="GO:0008270">
    <property type="term" value="F:zinc ion binding"/>
    <property type="evidence" value="ECO:0007669"/>
    <property type="project" value="UniProtKB-KW"/>
</dbReference>
<feature type="region of interest" description="Disordered" evidence="12">
    <location>
        <begin position="26"/>
        <end position="47"/>
    </location>
</feature>
<dbReference type="SMART" id="SM00355">
    <property type="entry name" value="ZnF_C2H2"/>
    <property type="match status" value="9"/>
</dbReference>
<evidence type="ECO:0000256" key="3">
    <source>
        <dbReference type="ARBA" id="ARBA00022723"/>
    </source>
</evidence>
<dbReference type="InterPro" id="IPR036236">
    <property type="entry name" value="Znf_C2H2_sf"/>
</dbReference>
<keyword evidence="7" id="KW-0805">Transcription regulation</keyword>
<dbReference type="GO" id="GO:0003677">
    <property type="term" value="F:DNA binding"/>
    <property type="evidence" value="ECO:0007669"/>
    <property type="project" value="UniProtKB-KW"/>
</dbReference>
<dbReference type="GO" id="GO:0005634">
    <property type="term" value="C:nucleus"/>
    <property type="evidence" value="ECO:0007669"/>
    <property type="project" value="UniProtKB-SubCell"/>
</dbReference>
<evidence type="ECO:0000256" key="11">
    <source>
        <dbReference type="PROSITE-ProRule" id="PRU00042"/>
    </source>
</evidence>
<dbReference type="PROSITE" id="PS00028">
    <property type="entry name" value="ZINC_FINGER_C2H2_1"/>
    <property type="match status" value="5"/>
</dbReference>
<protein>
    <submittedName>
        <fullName evidence="15">Pogo transposable element with ZNF domain</fullName>
    </submittedName>
</protein>
<evidence type="ECO:0000256" key="5">
    <source>
        <dbReference type="ARBA" id="ARBA00022771"/>
    </source>
</evidence>
<keyword evidence="6" id="KW-0862">Zinc</keyword>
<keyword evidence="9" id="KW-0804">Transcription</keyword>
<evidence type="ECO:0000259" key="13">
    <source>
        <dbReference type="PROSITE" id="PS50157"/>
    </source>
</evidence>
<evidence type="ECO:0000256" key="10">
    <source>
        <dbReference type="ARBA" id="ARBA00023242"/>
    </source>
</evidence>
<comment type="subcellular location">
    <subcellularLocation>
        <location evidence="2">Nucleus</location>
    </subcellularLocation>
</comment>
<evidence type="ECO:0000313" key="15">
    <source>
        <dbReference type="EMBL" id="KAI7806323.1"/>
    </source>
</evidence>
<feature type="compositionally biased region" description="Polar residues" evidence="12">
    <location>
        <begin position="1910"/>
        <end position="1938"/>
    </location>
</feature>
<evidence type="ECO:0000256" key="1">
    <source>
        <dbReference type="ARBA" id="ARBA00003729"/>
    </source>
</evidence>
<dbReference type="PROSITE" id="PS51253">
    <property type="entry name" value="HTH_CENPB"/>
    <property type="match status" value="1"/>
</dbReference>
<feature type="compositionally biased region" description="Acidic residues" evidence="12">
    <location>
        <begin position="1863"/>
        <end position="1885"/>
    </location>
</feature>
<dbReference type="SUPFAM" id="SSF57667">
    <property type="entry name" value="beta-beta-alpha zinc fingers"/>
    <property type="match status" value="1"/>
</dbReference>
<evidence type="ECO:0000256" key="7">
    <source>
        <dbReference type="ARBA" id="ARBA00023015"/>
    </source>
</evidence>
<dbReference type="FunFam" id="3.30.160.60:FF:000298">
    <property type="entry name" value="zinc finger protein 280D isoform X1"/>
    <property type="match status" value="1"/>
</dbReference>
<feature type="region of interest" description="Disordered" evidence="12">
    <location>
        <begin position="650"/>
        <end position="669"/>
    </location>
</feature>
<evidence type="ECO:0000313" key="16">
    <source>
        <dbReference type="Proteomes" id="UP001059041"/>
    </source>
</evidence>
<proteinExistence type="predicted"/>
<name>A0A9W8C397_TRIRA</name>
<dbReference type="Gene3D" id="3.30.160.60">
    <property type="entry name" value="Classic Zinc Finger"/>
    <property type="match status" value="1"/>
</dbReference>
<dbReference type="InterPro" id="IPR006600">
    <property type="entry name" value="HTH_CenpB_DNA-bd_dom"/>
</dbReference>
<evidence type="ECO:0000256" key="12">
    <source>
        <dbReference type="SAM" id="MobiDB-lite"/>
    </source>
</evidence>
<dbReference type="InterPro" id="IPR057618">
    <property type="entry name" value="Znf_POGZ/Z280C-D-like"/>
</dbReference>
<feature type="domain" description="C2H2-type" evidence="13">
    <location>
        <begin position="429"/>
        <end position="456"/>
    </location>
</feature>
<feature type="compositionally biased region" description="Basic and acidic residues" evidence="12">
    <location>
        <begin position="1939"/>
        <end position="2037"/>
    </location>
</feature>
<keyword evidence="8" id="KW-0238">DNA-binding</keyword>
<organism evidence="15 16">
    <name type="scientific">Triplophysa rosa</name>
    <name type="common">Cave loach</name>
    <dbReference type="NCBI Taxonomy" id="992332"/>
    <lineage>
        <taxon>Eukaryota</taxon>
        <taxon>Metazoa</taxon>
        <taxon>Chordata</taxon>
        <taxon>Craniata</taxon>
        <taxon>Vertebrata</taxon>
        <taxon>Euteleostomi</taxon>
        <taxon>Actinopterygii</taxon>
        <taxon>Neopterygii</taxon>
        <taxon>Teleostei</taxon>
        <taxon>Ostariophysi</taxon>
        <taxon>Cypriniformes</taxon>
        <taxon>Nemacheilidae</taxon>
        <taxon>Triplophysa</taxon>
    </lineage>
</organism>
<dbReference type="PANTHER" id="PTHR46599">
    <property type="entry name" value="PIGGYBAC TRANSPOSABLE ELEMENT-DERIVED PROTEIN 4"/>
    <property type="match status" value="1"/>
</dbReference>
<feature type="compositionally biased region" description="Basic and acidic residues" evidence="12">
    <location>
        <begin position="1886"/>
        <end position="1904"/>
    </location>
</feature>
<dbReference type="InterPro" id="IPR013087">
    <property type="entry name" value="Znf_C2H2_type"/>
</dbReference>
<evidence type="ECO:0000256" key="9">
    <source>
        <dbReference type="ARBA" id="ARBA00023163"/>
    </source>
</evidence>
<reference evidence="15" key="1">
    <citation type="submission" date="2021-02" db="EMBL/GenBank/DDBJ databases">
        <title>Comparative genomics reveals that relaxation of natural selection precedes convergent phenotypic evolution of cavefish.</title>
        <authorList>
            <person name="Peng Z."/>
        </authorList>
    </citation>
    <scope>NUCLEOTIDE SEQUENCE</scope>
    <source>
        <tissue evidence="15">Muscle</tissue>
    </source>
</reference>
<keyword evidence="3" id="KW-0479">Metal-binding</keyword>
<comment type="caution">
    <text evidence="15">The sequence shown here is derived from an EMBL/GenBank/DDBJ whole genome shotgun (WGS) entry which is preliminary data.</text>
</comment>
<keyword evidence="4" id="KW-0677">Repeat</keyword>
<evidence type="ECO:0000256" key="4">
    <source>
        <dbReference type="ARBA" id="ARBA00022737"/>
    </source>
</evidence>
<feature type="region of interest" description="Disordered" evidence="12">
    <location>
        <begin position="1369"/>
        <end position="1395"/>
    </location>
</feature>
<feature type="compositionally biased region" description="Basic and acidic residues" evidence="12">
    <location>
        <begin position="1372"/>
        <end position="1382"/>
    </location>
</feature>
<feature type="compositionally biased region" description="Basic and acidic residues" evidence="12">
    <location>
        <begin position="2045"/>
        <end position="2067"/>
    </location>
</feature>
<dbReference type="InterPro" id="IPR029526">
    <property type="entry name" value="PGBD"/>
</dbReference>
<feature type="region of interest" description="Disordered" evidence="12">
    <location>
        <begin position="1843"/>
        <end position="2148"/>
    </location>
</feature>
<comment type="function">
    <text evidence="1">May function as a transcription factor.</text>
</comment>
<dbReference type="Pfam" id="PF13843">
    <property type="entry name" value="DDE_Tnp_1_7"/>
    <property type="match status" value="1"/>
</dbReference>
<dbReference type="Proteomes" id="UP001059041">
    <property type="component" value="Linkage Group LG8"/>
</dbReference>
<dbReference type="PROSITE" id="PS50157">
    <property type="entry name" value="ZINC_FINGER_C2H2_2"/>
    <property type="match status" value="2"/>
</dbReference>
<keyword evidence="16" id="KW-1185">Reference proteome</keyword>
<evidence type="ECO:0000256" key="2">
    <source>
        <dbReference type="ARBA" id="ARBA00004123"/>
    </source>
</evidence>